<protein>
    <submittedName>
        <fullName evidence="2">Unannotated protein</fullName>
    </submittedName>
</protein>
<evidence type="ECO:0000256" key="1">
    <source>
        <dbReference type="SAM" id="MobiDB-lite"/>
    </source>
</evidence>
<proteinExistence type="predicted"/>
<dbReference type="AlphaFoldDB" id="A0A6J6JLA6"/>
<name>A0A6J6JLA6_9ZZZZ</name>
<reference evidence="2" key="1">
    <citation type="submission" date="2020-05" db="EMBL/GenBank/DDBJ databases">
        <authorList>
            <person name="Chiriac C."/>
            <person name="Salcher M."/>
            <person name="Ghai R."/>
            <person name="Kavagutti S V."/>
        </authorList>
    </citation>
    <scope>NUCLEOTIDE SEQUENCE</scope>
</reference>
<evidence type="ECO:0000313" key="2">
    <source>
        <dbReference type="EMBL" id="CAB4638141.1"/>
    </source>
</evidence>
<feature type="region of interest" description="Disordered" evidence="1">
    <location>
        <begin position="1"/>
        <end position="24"/>
    </location>
</feature>
<gene>
    <name evidence="2" type="ORF">UFOPK2158_00334</name>
</gene>
<organism evidence="2">
    <name type="scientific">freshwater metagenome</name>
    <dbReference type="NCBI Taxonomy" id="449393"/>
    <lineage>
        <taxon>unclassified sequences</taxon>
        <taxon>metagenomes</taxon>
        <taxon>ecological metagenomes</taxon>
    </lineage>
</organism>
<accession>A0A6J6JLA6</accession>
<sequence>MLPGSENAKNGSRSRHRTHRNNSTAKCFAKNHHVWHDALVLTLECRTGPTEARLNLIKDQKHVAVFGHLAHPSQIPLGRHDDPRLTLNGLKQDGNDRVIHRLF</sequence>
<dbReference type="EMBL" id="CAEZVY010000023">
    <property type="protein sequence ID" value="CAB4638141.1"/>
    <property type="molecule type" value="Genomic_DNA"/>
</dbReference>